<feature type="domain" description="Recombinase" evidence="3">
    <location>
        <begin position="160"/>
        <end position="273"/>
    </location>
</feature>
<dbReference type="InterPro" id="IPR038109">
    <property type="entry name" value="DNA_bind_recomb_sf"/>
</dbReference>
<dbReference type="PANTHER" id="PTHR30461:SF23">
    <property type="entry name" value="DNA RECOMBINASE-RELATED"/>
    <property type="match status" value="1"/>
</dbReference>
<dbReference type="CDD" id="cd00338">
    <property type="entry name" value="Ser_Recombinase"/>
    <property type="match status" value="1"/>
</dbReference>
<feature type="coiled-coil region" evidence="1">
    <location>
        <begin position="377"/>
        <end position="432"/>
    </location>
</feature>
<dbReference type="GO" id="GO:0000150">
    <property type="term" value="F:DNA strand exchange activity"/>
    <property type="evidence" value="ECO:0007669"/>
    <property type="project" value="InterPro"/>
</dbReference>
<reference evidence="5" key="1">
    <citation type="submission" date="2017-09" db="EMBL/GenBank/DDBJ databases">
        <title>Depth-based differentiation of microbial function through sediment-hosted aquifers and enrichment of novel symbionts in the deep terrestrial subsurface.</title>
        <authorList>
            <person name="Probst A.J."/>
            <person name="Ladd B."/>
            <person name="Jarett J.K."/>
            <person name="Geller-Mcgrath D.E."/>
            <person name="Sieber C.M.K."/>
            <person name="Emerson J.B."/>
            <person name="Anantharaman K."/>
            <person name="Thomas B.C."/>
            <person name="Malmstrom R."/>
            <person name="Stieglmeier M."/>
            <person name="Klingl A."/>
            <person name="Woyke T."/>
            <person name="Ryan C.M."/>
            <person name="Banfield J.F."/>
        </authorList>
    </citation>
    <scope>NUCLEOTIDE SEQUENCE [LARGE SCALE GENOMIC DNA]</scope>
</reference>
<evidence type="ECO:0000259" key="2">
    <source>
        <dbReference type="PROSITE" id="PS51736"/>
    </source>
</evidence>
<sequence>MINKNTIKYFAYVRKSTEGEERQALSIASQTDKVKEFFANLDIIEILEERYSAFKPYNRPVFKNMIKRINSGEASGIIAWHPDRLSRNEIDASTITYLTRTGIIKDLKFGSYNFDNSPEGIMMLQLSLSQSQYFSSKLGKDVKRGLEQKFKMGWQPNMCPNGYVNIRDNKTGISVNKIDHKRFKILRKAFDLMLSGGYSVPEVLDKLNNDWAFKSKIGNGGLSRSSLYRIFTNIFYAGIIRFDGKQKYGKHKAMITLEEFDRIQFLLGKKGKARKRKHNHSYTGIIKCANCGCMISADKKRKTIKTTGKIAEYTYYCCTHKKKMFNCQEKAIEVKDLEKQIDIELSKYKFQSEFEKLFLKIIEGEKKDTPKEYKIIINNLKERIEKIKIEKSNLTRLSCKALISDDEFTKQKNEYEKEALNIKQKLYEIEKKEKGDNKILDKIEFAIQAKTNFKKGSHKERKIILNEIGSNREISNKKLLITPYKWLVSIEKEIKPLEAQFFTLELDKKPLSKAKNEQLSS</sequence>
<dbReference type="InterPro" id="IPR036162">
    <property type="entry name" value="Resolvase-like_N_sf"/>
</dbReference>
<protein>
    <recommendedName>
        <fullName evidence="6">Recombinase domain-containing protein</fullName>
    </recommendedName>
</protein>
<dbReference type="SMART" id="SM00857">
    <property type="entry name" value="Resolvase"/>
    <property type="match status" value="1"/>
</dbReference>
<comment type="caution">
    <text evidence="4">The sequence shown here is derived from an EMBL/GenBank/DDBJ whole genome shotgun (WGS) entry which is preliminary data.</text>
</comment>
<dbReference type="PROSITE" id="PS51736">
    <property type="entry name" value="RECOMBINASES_3"/>
    <property type="match status" value="1"/>
</dbReference>
<dbReference type="AlphaFoldDB" id="A0A2M8DRG3"/>
<dbReference type="SUPFAM" id="SSF53041">
    <property type="entry name" value="Resolvase-like"/>
    <property type="match status" value="1"/>
</dbReference>
<proteinExistence type="predicted"/>
<dbReference type="Pfam" id="PF00239">
    <property type="entry name" value="Resolvase"/>
    <property type="match status" value="1"/>
</dbReference>
<dbReference type="Pfam" id="PF07508">
    <property type="entry name" value="Recombinase"/>
    <property type="match status" value="1"/>
</dbReference>
<organism evidence="4 5">
    <name type="scientific">Candidatus Komeilibacteria bacterium CG_4_9_14_0_8_um_filter_36_9</name>
    <dbReference type="NCBI Taxonomy" id="1974473"/>
    <lineage>
        <taxon>Bacteria</taxon>
        <taxon>Candidatus Komeiliibacteriota</taxon>
    </lineage>
</organism>
<dbReference type="Gene3D" id="3.90.1750.20">
    <property type="entry name" value="Putative Large Serine Recombinase, Chain B, Domain 2"/>
    <property type="match status" value="1"/>
</dbReference>
<feature type="domain" description="Resolvase/invertase-type recombinase catalytic" evidence="2">
    <location>
        <begin position="8"/>
        <end position="153"/>
    </location>
</feature>
<name>A0A2M8DRG3_9BACT</name>
<dbReference type="Gene3D" id="3.40.50.1390">
    <property type="entry name" value="Resolvase, N-terminal catalytic domain"/>
    <property type="match status" value="1"/>
</dbReference>
<keyword evidence="1" id="KW-0175">Coiled coil</keyword>
<dbReference type="InterPro" id="IPR011109">
    <property type="entry name" value="DNA_bind_recombinase_dom"/>
</dbReference>
<accession>A0A2M8DRG3</accession>
<evidence type="ECO:0000313" key="4">
    <source>
        <dbReference type="EMBL" id="PJC01951.1"/>
    </source>
</evidence>
<gene>
    <name evidence="4" type="ORF">CO073_02050</name>
</gene>
<dbReference type="InterPro" id="IPR050639">
    <property type="entry name" value="SSR_resolvase"/>
</dbReference>
<feature type="non-terminal residue" evidence="4">
    <location>
        <position position="521"/>
    </location>
</feature>
<dbReference type="Proteomes" id="UP000230136">
    <property type="component" value="Unassembled WGS sequence"/>
</dbReference>
<dbReference type="PROSITE" id="PS51737">
    <property type="entry name" value="RECOMBINASE_DNA_BIND"/>
    <property type="match status" value="1"/>
</dbReference>
<dbReference type="InterPro" id="IPR006119">
    <property type="entry name" value="Resolv_N"/>
</dbReference>
<evidence type="ECO:0000313" key="5">
    <source>
        <dbReference type="Proteomes" id="UP000230136"/>
    </source>
</evidence>
<dbReference type="GO" id="GO:0003677">
    <property type="term" value="F:DNA binding"/>
    <property type="evidence" value="ECO:0007669"/>
    <property type="project" value="InterPro"/>
</dbReference>
<evidence type="ECO:0000259" key="3">
    <source>
        <dbReference type="PROSITE" id="PS51737"/>
    </source>
</evidence>
<evidence type="ECO:0008006" key="6">
    <source>
        <dbReference type="Google" id="ProtNLM"/>
    </source>
</evidence>
<dbReference type="InterPro" id="IPR025827">
    <property type="entry name" value="Zn_ribbon_recom_dom"/>
</dbReference>
<evidence type="ECO:0000256" key="1">
    <source>
        <dbReference type="SAM" id="Coils"/>
    </source>
</evidence>
<dbReference type="Pfam" id="PF13408">
    <property type="entry name" value="Zn_ribbon_recom"/>
    <property type="match status" value="1"/>
</dbReference>
<dbReference type="EMBL" id="PFSY01000090">
    <property type="protein sequence ID" value="PJC01951.1"/>
    <property type="molecule type" value="Genomic_DNA"/>
</dbReference>
<dbReference type="PANTHER" id="PTHR30461">
    <property type="entry name" value="DNA-INVERTASE FROM LAMBDOID PROPHAGE"/>
    <property type="match status" value="1"/>
</dbReference>